<organism evidence="1 2">
    <name type="scientific">Caenispirillum bisanense</name>
    <dbReference type="NCBI Taxonomy" id="414052"/>
    <lineage>
        <taxon>Bacteria</taxon>
        <taxon>Pseudomonadati</taxon>
        <taxon>Pseudomonadota</taxon>
        <taxon>Alphaproteobacteria</taxon>
        <taxon>Rhodospirillales</taxon>
        <taxon>Novispirillaceae</taxon>
        <taxon>Caenispirillum</taxon>
    </lineage>
</organism>
<evidence type="ECO:0000313" key="1">
    <source>
        <dbReference type="EMBL" id="SOD99739.1"/>
    </source>
</evidence>
<dbReference type="Pfam" id="PF07070">
    <property type="entry name" value="Spo0M"/>
    <property type="match status" value="1"/>
</dbReference>
<protein>
    <submittedName>
        <fullName evidence="1">Sporulation-control protein</fullName>
    </submittedName>
</protein>
<sequence length="245" mass="26294">MLKNVLASIGIGGMKVDTIVSETTVEPGGRLSGTIGIVGGDVPQRIDAIELALVTRAIVETSGDNKVYGEVTVAVARAADRMEVAPAQRLDLPFTLEVPPSAPLSIGPVHTALRTRLDVPMALDPRDSDAVRIVPDAAQRSVFEGMQRAGFRLGEVEVEYKPRRVPPFLQEFDFKPTSFRDWGVEEVEVAFLPRSGGGYEVLLTVDSRGGLFSMGLERGYRLAVPATGADPEDVAAAVRQAIGRR</sequence>
<dbReference type="EMBL" id="OCNJ01000009">
    <property type="protein sequence ID" value="SOD99739.1"/>
    <property type="molecule type" value="Genomic_DNA"/>
</dbReference>
<dbReference type="PANTHER" id="PTHR40053:SF1">
    <property type="entry name" value="SPORULATION-CONTROL PROTEIN SPO0M"/>
    <property type="match status" value="1"/>
</dbReference>
<proteinExistence type="predicted"/>
<dbReference type="RefSeq" id="WP_097280808.1">
    <property type="nucleotide sequence ID" value="NZ_OCNJ01000009.1"/>
</dbReference>
<dbReference type="AlphaFoldDB" id="A0A286GXD3"/>
<dbReference type="InterPro" id="IPR009776">
    <property type="entry name" value="Spore_0_M"/>
</dbReference>
<dbReference type="Proteomes" id="UP000219621">
    <property type="component" value="Unassembled WGS sequence"/>
</dbReference>
<dbReference type="PANTHER" id="PTHR40053">
    <property type="entry name" value="SPORULATION-CONTROL PROTEIN SPO0M"/>
    <property type="match status" value="1"/>
</dbReference>
<dbReference type="OrthoDB" id="2351239at2"/>
<keyword evidence="2" id="KW-1185">Reference proteome</keyword>
<evidence type="ECO:0000313" key="2">
    <source>
        <dbReference type="Proteomes" id="UP000219621"/>
    </source>
</evidence>
<accession>A0A286GXD3</accession>
<name>A0A286GXD3_9PROT</name>
<reference evidence="1 2" key="1">
    <citation type="submission" date="2017-09" db="EMBL/GenBank/DDBJ databases">
        <authorList>
            <person name="Ehlers B."/>
            <person name="Leendertz F.H."/>
        </authorList>
    </citation>
    <scope>NUCLEOTIDE SEQUENCE [LARGE SCALE GENOMIC DNA]</scope>
    <source>
        <strain evidence="1 2">USBA 140</strain>
    </source>
</reference>
<gene>
    <name evidence="1" type="ORF">SAMN05421508_109154</name>
</gene>